<keyword evidence="2" id="KW-1185">Reference proteome</keyword>
<evidence type="ECO:0000313" key="1">
    <source>
        <dbReference type="EMBL" id="REC60945.1"/>
    </source>
</evidence>
<name>A0A3D9C4Z2_9FLAO</name>
<dbReference type="AlphaFoldDB" id="A0A3D9C4Z2"/>
<dbReference type="EMBL" id="QNVT01000019">
    <property type="protein sequence ID" value="REC60945.1"/>
    <property type="molecule type" value="Genomic_DNA"/>
</dbReference>
<evidence type="ECO:0000313" key="2">
    <source>
        <dbReference type="Proteomes" id="UP000256686"/>
    </source>
</evidence>
<proteinExistence type="predicted"/>
<dbReference type="RefSeq" id="WP_115972147.1">
    <property type="nucleotide sequence ID" value="NZ_QNVT01000019.1"/>
</dbReference>
<sequence>MKKYKAKYQEQQFIMSDEKDAEVGRIVDVRRVFSLRQYIILNNIKYDIKNVGFLKNDVELFNGQSVVYFTDLAKDRIIKSGQEVRIYNFKLGRIGQLFEKGRLLIEVRKEHKRWKEPVFHIDASDTTDDLLILLFLHYSTKEFNGIGDD</sequence>
<comment type="caution">
    <text evidence="1">The sequence shown here is derived from an EMBL/GenBank/DDBJ whole genome shotgun (WGS) entry which is preliminary data.</text>
</comment>
<reference evidence="2" key="1">
    <citation type="submission" date="2018-06" db="EMBL/GenBank/DDBJ databases">
        <authorList>
            <person name="Lum Nde A."/>
            <person name="Hugo C."/>
        </authorList>
    </citation>
    <scope>NUCLEOTIDE SEQUENCE [LARGE SCALE GENOMIC DNA]</scope>
    <source>
        <strain evidence="2">1_F178</strain>
    </source>
</reference>
<gene>
    <name evidence="1" type="ORF">DRF65_18070</name>
</gene>
<organism evidence="1 2">
    <name type="scientific">Chryseobacterium pennae</name>
    <dbReference type="NCBI Taxonomy" id="2258962"/>
    <lineage>
        <taxon>Bacteria</taxon>
        <taxon>Pseudomonadati</taxon>
        <taxon>Bacteroidota</taxon>
        <taxon>Flavobacteriia</taxon>
        <taxon>Flavobacteriales</taxon>
        <taxon>Weeksellaceae</taxon>
        <taxon>Chryseobacterium group</taxon>
        <taxon>Chryseobacterium</taxon>
    </lineage>
</organism>
<accession>A0A3D9C4Z2</accession>
<dbReference type="Proteomes" id="UP000256686">
    <property type="component" value="Unassembled WGS sequence"/>
</dbReference>
<protein>
    <submittedName>
        <fullName evidence="1">Uncharacterized protein</fullName>
    </submittedName>
</protein>